<dbReference type="Pfam" id="PF00512">
    <property type="entry name" value="HisKA"/>
    <property type="match status" value="1"/>
</dbReference>
<keyword evidence="4" id="KW-0597">Phosphoprotein</keyword>
<keyword evidence="8" id="KW-0812">Transmembrane</keyword>
<keyword evidence="8" id="KW-0472">Membrane</keyword>
<evidence type="ECO:0000313" key="10">
    <source>
        <dbReference type="EMBL" id="MET4582557.1"/>
    </source>
</evidence>
<dbReference type="Proteomes" id="UP001549257">
    <property type="component" value="Unassembled WGS sequence"/>
</dbReference>
<proteinExistence type="predicted"/>
<feature type="transmembrane region" description="Helical" evidence="8">
    <location>
        <begin position="250"/>
        <end position="270"/>
    </location>
</feature>
<sequence length="586" mass="61618">MTKTTSGRMIRGDVIRSADSGKTDRAIRVLLVLTAIANLVYLAALLVPGDPASTLVNVWLSLLVQWIPVGVFWLVAVRTSFARGEVILAAAAMTFNAAGDTYFALAMDSSGNLPSPSPADLGYLLYYPFMMAAVLVLVRRKSQKWTGSVLLDSALAALGAAAVLAVVLGPVFDDATTDSTFLDGAIASLYPLFDLLLVAVVVGIAASPVLRLGPRWQFLVLGLLLFTAADIAYALLSSAGSYGSGTPIDAAWTAAVALIAVWVDGVGRPLPEQQASTSRARMLPIPALAVLAGLAVLLVATQTPVPTVALVLAAAAVALSAVPVMFRQAMLVRLLEGREEVVAQLTELDRSKSDMIGTVSHEMRTPLTSILGFLGLVMDDPGVPDDAKDMLLVADRNARRLETLVGNMLMLTRLDSGEAALALAPVDMARLVGRSTESVGSFADSRGVTLTIVCDVSVVVEGDEFQLERVVTNVMENAVKFTPAGGSVRVEVAAGALLDDRPAVAIVVADTGVGIAEDEIPQLFDRFYRAAKARDDVVPGTGLGLAIVREVVWAHQGEVTVDSAVGEGTTVRITLPLRQRAVEARQ</sequence>
<keyword evidence="6 10" id="KW-0418">Kinase</keyword>
<dbReference type="InterPro" id="IPR003661">
    <property type="entry name" value="HisK_dim/P_dom"/>
</dbReference>
<keyword evidence="8" id="KW-1133">Transmembrane helix</keyword>
<dbReference type="PANTHER" id="PTHR43711:SF1">
    <property type="entry name" value="HISTIDINE KINASE 1"/>
    <property type="match status" value="1"/>
</dbReference>
<evidence type="ECO:0000259" key="9">
    <source>
        <dbReference type="PROSITE" id="PS50109"/>
    </source>
</evidence>
<dbReference type="SMART" id="SM00388">
    <property type="entry name" value="HisKA"/>
    <property type="match status" value="1"/>
</dbReference>
<feature type="transmembrane region" description="Helical" evidence="8">
    <location>
        <begin position="307"/>
        <end position="326"/>
    </location>
</feature>
<comment type="caution">
    <text evidence="10">The sequence shown here is derived from an EMBL/GenBank/DDBJ whole genome shotgun (WGS) entry which is preliminary data.</text>
</comment>
<dbReference type="Pfam" id="PF02518">
    <property type="entry name" value="HATPase_c"/>
    <property type="match status" value="1"/>
</dbReference>
<comment type="subcellular location">
    <subcellularLocation>
        <location evidence="2">Cell membrane</location>
    </subcellularLocation>
</comment>
<name>A0ABV2QNC9_9MICO</name>
<dbReference type="InterPro" id="IPR005467">
    <property type="entry name" value="His_kinase_dom"/>
</dbReference>
<accession>A0ABV2QNC9</accession>
<feature type="transmembrane region" description="Helical" evidence="8">
    <location>
        <begin position="121"/>
        <end position="138"/>
    </location>
</feature>
<keyword evidence="5" id="KW-0808">Transferase</keyword>
<dbReference type="Gene3D" id="3.30.565.10">
    <property type="entry name" value="Histidine kinase-like ATPase, C-terminal domain"/>
    <property type="match status" value="1"/>
</dbReference>
<dbReference type="PROSITE" id="PS50109">
    <property type="entry name" value="HIS_KIN"/>
    <property type="match status" value="1"/>
</dbReference>
<dbReference type="EMBL" id="JBEPSJ010000002">
    <property type="protein sequence ID" value="MET4582557.1"/>
    <property type="molecule type" value="Genomic_DNA"/>
</dbReference>
<feature type="transmembrane region" description="Helical" evidence="8">
    <location>
        <begin position="86"/>
        <end position="105"/>
    </location>
</feature>
<dbReference type="InterPro" id="IPR004358">
    <property type="entry name" value="Sig_transdc_His_kin-like_C"/>
</dbReference>
<dbReference type="InterPro" id="IPR036890">
    <property type="entry name" value="HATPase_C_sf"/>
</dbReference>
<evidence type="ECO:0000256" key="7">
    <source>
        <dbReference type="ARBA" id="ARBA00023012"/>
    </source>
</evidence>
<dbReference type="Gene3D" id="1.10.287.130">
    <property type="match status" value="1"/>
</dbReference>
<evidence type="ECO:0000256" key="3">
    <source>
        <dbReference type="ARBA" id="ARBA00012438"/>
    </source>
</evidence>
<dbReference type="InterPro" id="IPR003594">
    <property type="entry name" value="HATPase_dom"/>
</dbReference>
<gene>
    <name evidence="10" type="ORF">ABIE21_002067</name>
</gene>
<organism evidence="10 11">
    <name type="scientific">Conyzicola nivalis</name>
    <dbReference type="NCBI Taxonomy" id="1477021"/>
    <lineage>
        <taxon>Bacteria</taxon>
        <taxon>Bacillati</taxon>
        <taxon>Actinomycetota</taxon>
        <taxon>Actinomycetes</taxon>
        <taxon>Micrococcales</taxon>
        <taxon>Microbacteriaceae</taxon>
        <taxon>Conyzicola</taxon>
    </lineage>
</organism>
<feature type="domain" description="Histidine kinase" evidence="9">
    <location>
        <begin position="358"/>
        <end position="579"/>
    </location>
</feature>
<dbReference type="CDD" id="cd00082">
    <property type="entry name" value="HisKA"/>
    <property type="match status" value="1"/>
</dbReference>
<dbReference type="PRINTS" id="PR00344">
    <property type="entry name" value="BCTRLSENSOR"/>
</dbReference>
<comment type="catalytic activity">
    <reaction evidence="1">
        <text>ATP + protein L-histidine = ADP + protein N-phospho-L-histidine.</text>
        <dbReference type="EC" id="2.7.13.3"/>
    </reaction>
</comment>
<evidence type="ECO:0000256" key="5">
    <source>
        <dbReference type="ARBA" id="ARBA00022679"/>
    </source>
</evidence>
<keyword evidence="11" id="KW-1185">Reference proteome</keyword>
<feature type="transmembrane region" description="Helical" evidence="8">
    <location>
        <begin position="218"/>
        <end position="238"/>
    </location>
</feature>
<evidence type="ECO:0000313" key="11">
    <source>
        <dbReference type="Proteomes" id="UP001549257"/>
    </source>
</evidence>
<dbReference type="InterPro" id="IPR050736">
    <property type="entry name" value="Sensor_HK_Regulatory"/>
</dbReference>
<feature type="transmembrane region" description="Helical" evidence="8">
    <location>
        <begin position="184"/>
        <end position="206"/>
    </location>
</feature>
<dbReference type="EC" id="2.7.13.3" evidence="3"/>
<dbReference type="GO" id="GO:0016301">
    <property type="term" value="F:kinase activity"/>
    <property type="evidence" value="ECO:0007669"/>
    <property type="project" value="UniProtKB-KW"/>
</dbReference>
<evidence type="ECO:0000256" key="4">
    <source>
        <dbReference type="ARBA" id="ARBA00022553"/>
    </source>
</evidence>
<dbReference type="SUPFAM" id="SSF47384">
    <property type="entry name" value="Homodimeric domain of signal transducing histidine kinase"/>
    <property type="match status" value="1"/>
</dbReference>
<reference evidence="10 11" key="1">
    <citation type="submission" date="2024-06" db="EMBL/GenBank/DDBJ databases">
        <title>Sorghum-associated microbial communities from plants grown in Nebraska, USA.</title>
        <authorList>
            <person name="Schachtman D."/>
        </authorList>
    </citation>
    <scope>NUCLEOTIDE SEQUENCE [LARGE SCALE GENOMIC DNA]</scope>
    <source>
        <strain evidence="10 11">2857</strain>
    </source>
</reference>
<evidence type="ECO:0000256" key="2">
    <source>
        <dbReference type="ARBA" id="ARBA00004236"/>
    </source>
</evidence>
<dbReference type="SMART" id="SM00387">
    <property type="entry name" value="HATPase_c"/>
    <property type="match status" value="1"/>
</dbReference>
<keyword evidence="7" id="KW-0902">Two-component regulatory system</keyword>
<evidence type="ECO:0000256" key="8">
    <source>
        <dbReference type="SAM" id="Phobius"/>
    </source>
</evidence>
<evidence type="ECO:0000256" key="1">
    <source>
        <dbReference type="ARBA" id="ARBA00000085"/>
    </source>
</evidence>
<feature type="transmembrane region" description="Helical" evidence="8">
    <location>
        <begin position="26"/>
        <end position="46"/>
    </location>
</feature>
<dbReference type="RefSeq" id="WP_354024739.1">
    <property type="nucleotide sequence ID" value="NZ_JBEPSJ010000002.1"/>
</dbReference>
<feature type="transmembrane region" description="Helical" evidence="8">
    <location>
        <begin position="58"/>
        <end position="77"/>
    </location>
</feature>
<protein>
    <recommendedName>
        <fullName evidence="3">histidine kinase</fullName>
        <ecNumber evidence="3">2.7.13.3</ecNumber>
    </recommendedName>
</protein>
<dbReference type="InterPro" id="IPR036097">
    <property type="entry name" value="HisK_dim/P_sf"/>
</dbReference>
<dbReference type="PANTHER" id="PTHR43711">
    <property type="entry name" value="TWO-COMPONENT HISTIDINE KINASE"/>
    <property type="match status" value="1"/>
</dbReference>
<dbReference type="SUPFAM" id="SSF55874">
    <property type="entry name" value="ATPase domain of HSP90 chaperone/DNA topoisomerase II/histidine kinase"/>
    <property type="match status" value="1"/>
</dbReference>
<evidence type="ECO:0000256" key="6">
    <source>
        <dbReference type="ARBA" id="ARBA00022777"/>
    </source>
</evidence>
<feature type="transmembrane region" description="Helical" evidence="8">
    <location>
        <begin position="150"/>
        <end position="172"/>
    </location>
</feature>
<feature type="transmembrane region" description="Helical" evidence="8">
    <location>
        <begin position="282"/>
        <end position="301"/>
    </location>
</feature>